<dbReference type="EMBL" id="OBEL01000001">
    <property type="protein sequence ID" value="SNZ06905.1"/>
    <property type="molecule type" value="Genomic_DNA"/>
</dbReference>
<dbReference type="AlphaFoldDB" id="A0A285NBR7"/>
<sequence length="83" mass="9664">MWQKTKPSISYTKSYTIPSAISITRFYSWTNKDRFCRDRGLYSVQFGLNLAMRKGTVATQFRCYAGFLNHSVKFTDLFGIMTI</sequence>
<reference evidence="1 2" key="1">
    <citation type="submission" date="2017-09" db="EMBL/GenBank/DDBJ databases">
        <authorList>
            <person name="Ehlers B."/>
            <person name="Leendertz F.H."/>
        </authorList>
    </citation>
    <scope>NUCLEOTIDE SEQUENCE [LARGE SCALE GENOMIC DNA]</scope>
    <source>
        <strain evidence="1 2">DSM 18289</strain>
    </source>
</reference>
<organism evidence="1 2">
    <name type="scientific">Cohaesibacter gelatinilyticus</name>
    <dbReference type="NCBI Taxonomy" id="372072"/>
    <lineage>
        <taxon>Bacteria</taxon>
        <taxon>Pseudomonadati</taxon>
        <taxon>Pseudomonadota</taxon>
        <taxon>Alphaproteobacteria</taxon>
        <taxon>Hyphomicrobiales</taxon>
        <taxon>Cohaesibacteraceae</taxon>
    </lineage>
</organism>
<gene>
    <name evidence="1" type="ORF">SAMN06265368_0579</name>
</gene>
<accession>A0A285NBR7</accession>
<evidence type="ECO:0000313" key="2">
    <source>
        <dbReference type="Proteomes" id="UP000219439"/>
    </source>
</evidence>
<evidence type="ECO:0000313" key="1">
    <source>
        <dbReference type="EMBL" id="SNZ06905.1"/>
    </source>
</evidence>
<proteinExistence type="predicted"/>
<name>A0A285NBR7_9HYPH</name>
<dbReference type="Proteomes" id="UP000219439">
    <property type="component" value="Unassembled WGS sequence"/>
</dbReference>
<keyword evidence="2" id="KW-1185">Reference proteome</keyword>
<protein>
    <submittedName>
        <fullName evidence="1">Uncharacterized protein</fullName>
    </submittedName>
</protein>